<evidence type="ECO:0000256" key="3">
    <source>
        <dbReference type="ARBA" id="ARBA00023125"/>
    </source>
</evidence>
<dbReference type="SUPFAM" id="SSF46785">
    <property type="entry name" value="Winged helix' DNA-binding domain"/>
    <property type="match status" value="1"/>
</dbReference>
<sequence>MRNLLSLGKSHYHYYLANLYAKMKRAHQLKSGDLFSLNVFLTVAAHRSFRAASIELDVTPSAISHSIKILEQRLGVRLFNRTTRSVSLTDAGERLADKLRPAISSVAEAMQVVDGLHDTPSGNVRINASEGAIRMVLKPMLARFLRDHPQVHLDVVADGKLSDIVAGGFDAGIRLAEAVPQDMIAVRVSDVVQFAAVASPAYFSSRGRPEVPQDLYRHDCIRFRFDSGAVYRWEFERRGIVETVNVSGPLTLTDQPLMVDAAIDGIGIAFVPDHLVRDALRDGHLERVLADWCPVMPGLCLYYPGHRHVSSGLRALIDTLRV</sequence>
<dbReference type="InterPro" id="IPR036390">
    <property type="entry name" value="WH_DNA-bd_sf"/>
</dbReference>
<name>A0A1N6JM63_9BURK</name>
<dbReference type="FunFam" id="1.10.10.10:FF:000001">
    <property type="entry name" value="LysR family transcriptional regulator"/>
    <property type="match status" value="1"/>
</dbReference>
<dbReference type="AlphaFoldDB" id="A0A1N6JM63"/>
<evidence type="ECO:0000259" key="5">
    <source>
        <dbReference type="PROSITE" id="PS50931"/>
    </source>
</evidence>
<dbReference type="GO" id="GO:0043565">
    <property type="term" value="F:sequence-specific DNA binding"/>
    <property type="evidence" value="ECO:0007669"/>
    <property type="project" value="TreeGrafter"/>
</dbReference>
<evidence type="ECO:0000256" key="1">
    <source>
        <dbReference type="ARBA" id="ARBA00009437"/>
    </source>
</evidence>
<evidence type="ECO:0000256" key="2">
    <source>
        <dbReference type="ARBA" id="ARBA00023015"/>
    </source>
</evidence>
<dbReference type="InterPro" id="IPR000847">
    <property type="entry name" value="LysR_HTH_N"/>
</dbReference>
<protein>
    <submittedName>
        <fullName evidence="6">Transcriptional regulator, LysR family</fullName>
    </submittedName>
</protein>
<dbReference type="Gene3D" id="1.10.10.10">
    <property type="entry name" value="Winged helix-like DNA-binding domain superfamily/Winged helix DNA-binding domain"/>
    <property type="match status" value="1"/>
</dbReference>
<keyword evidence="2" id="KW-0805">Transcription regulation</keyword>
<dbReference type="PANTHER" id="PTHR30537">
    <property type="entry name" value="HTH-TYPE TRANSCRIPTIONAL REGULATOR"/>
    <property type="match status" value="1"/>
</dbReference>
<dbReference type="Proteomes" id="UP000185151">
    <property type="component" value="Unassembled WGS sequence"/>
</dbReference>
<proteinExistence type="inferred from homology"/>
<evidence type="ECO:0000313" key="7">
    <source>
        <dbReference type="Proteomes" id="UP000185151"/>
    </source>
</evidence>
<feature type="domain" description="HTH lysR-type" evidence="5">
    <location>
        <begin position="37"/>
        <end position="89"/>
    </location>
</feature>
<dbReference type="Pfam" id="PF00126">
    <property type="entry name" value="HTH_1"/>
    <property type="match status" value="1"/>
</dbReference>
<gene>
    <name evidence="6" type="ORF">SAMN05444165_3340</name>
</gene>
<keyword evidence="7" id="KW-1185">Reference proteome</keyword>
<organism evidence="6 7">
    <name type="scientific">Paraburkholderia phenazinium</name>
    <dbReference type="NCBI Taxonomy" id="60549"/>
    <lineage>
        <taxon>Bacteria</taxon>
        <taxon>Pseudomonadati</taxon>
        <taxon>Pseudomonadota</taxon>
        <taxon>Betaproteobacteria</taxon>
        <taxon>Burkholderiales</taxon>
        <taxon>Burkholderiaceae</taxon>
        <taxon>Paraburkholderia</taxon>
    </lineage>
</organism>
<dbReference type="Gene3D" id="3.40.190.290">
    <property type="match status" value="1"/>
</dbReference>
<evidence type="ECO:0000256" key="4">
    <source>
        <dbReference type="ARBA" id="ARBA00023163"/>
    </source>
</evidence>
<dbReference type="GO" id="GO:0006351">
    <property type="term" value="P:DNA-templated transcription"/>
    <property type="evidence" value="ECO:0007669"/>
    <property type="project" value="TreeGrafter"/>
</dbReference>
<dbReference type="EMBL" id="FSRU01000001">
    <property type="protein sequence ID" value="SIO45435.1"/>
    <property type="molecule type" value="Genomic_DNA"/>
</dbReference>
<dbReference type="GO" id="GO:0003700">
    <property type="term" value="F:DNA-binding transcription factor activity"/>
    <property type="evidence" value="ECO:0007669"/>
    <property type="project" value="InterPro"/>
</dbReference>
<dbReference type="SUPFAM" id="SSF53850">
    <property type="entry name" value="Periplasmic binding protein-like II"/>
    <property type="match status" value="1"/>
</dbReference>
<dbReference type="InterPro" id="IPR058163">
    <property type="entry name" value="LysR-type_TF_proteobact-type"/>
</dbReference>
<dbReference type="Pfam" id="PF03466">
    <property type="entry name" value="LysR_substrate"/>
    <property type="match status" value="1"/>
</dbReference>
<dbReference type="CDD" id="cd08474">
    <property type="entry name" value="PBP2_CrgA_like_5"/>
    <property type="match status" value="1"/>
</dbReference>
<dbReference type="InterPro" id="IPR005119">
    <property type="entry name" value="LysR_subst-bd"/>
</dbReference>
<evidence type="ECO:0000313" key="6">
    <source>
        <dbReference type="EMBL" id="SIO45435.1"/>
    </source>
</evidence>
<dbReference type="PANTHER" id="PTHR30537:SF1">
    <property type="entry name" value="HTH-TYPE TRANSCRIPTIONAL REGULATOR PGRR"/>
    <property type="match status" value="1"/>
</dbReference>
<accession>A0A1N6JM63</accession>
<keyword evidence="4" id="KW-0804">Transcription</keyword>
<keyword evidence="3" id="KW-0238">DNA-binding</keyword>
<reference evidence="6 7" key="1">
    <citation type="submission" date="2016-11" db="EMBL/GenBank/DDBJ databases">
        <authorList>
            <person name="Jaros S."/>
            <person name="Januszkiewicz K."/>
            <person name="Wedrychowicz H."/>
        </authorList>
    </citation>
    <scope>NUCLEOTIDE SEQUENCE [LARGE SCALE GENOMIC DNA]</scope>
    <source>
        <strain evidence="6 7">GAS95</strain>
    </source>
</reference>
<dbReference type="PROSITE" id="PS50931">
    <property type="entry name" value="HTH_LYSR"/>
    <property type="match status" value="1"/>
</dbReference>
<dbReference type="InterPro" id="IPR036388">
    <property type="entry name" value="WH-like_DNA-bd_sf"/>
</dbReference>
<comment type="similarity">
    <text evidence="1">Belongs to the LysR transcriptional regulatory family.</text>
</comment>